<gene>
    <name evidence="2" type="ORF">CP978_03170</name>
    <name evidence="1" type="ORF">SNOD_02770</name>
</gene>
<evidence type="ECO:0000313" key="3">
    <source>
        <dbReference type="Proteomes" id="UP000031526"/>
    </source>
</evidence>
<sequence length="150" mass="16715">MAWEEWEQLKSEAVERQSVRLRLNQLPADAGGGCTQVDLVVHDDQLGKLGNLAFELRERLHVDGDFARPSTFTASVDLFNDGLDTGSALLEVHDAWNSQLQTLNEACAHISNHLDFTRAQHSKDDAHVETGMHNAAGDLMTVSRINDYFQ</sequence>
<keyword evidence="3" id="KW-1185">Reference proteome</keyword>
<evidence type="ECO:0000313" key="1">
    <source>
        <dbReference type="EMBL" id="AJE39079.1"/>
    </source>
</evidence>
<reference evidence="1 3" key="2">
    <citation type="journal article" date="2016" name="Appl. Microbiol. Biotechnol.">
        <title>Exploiting the genome sequence of Streptomyces nodosus for enhanced antibiotic production.</title>
        <authorList>
            <person name="Sweeney P."/>
            <person name="Murphy C.D."/>
            <person name="Caffrey P."/>
        </authorList>
    </citation>
    <scope>NUCLEOTIDE SEQUENCE [LARGE SCALE GENOMIC DNA]</scope>
    <source>
        <strain evidence="1 3">ATCC 14899</strain>
    </source>
</reference>
<reference evidence="3" key="1">
    <citation type="submission" date="2014-09" db="EMBL/GenBank/DDBJ databases">
        <title>Sequence of the Streptomyces nodosus genome.</title>
        <authorList>
            <person name="Sweeney P."/>
            <person name="Stephens N."/>
            <person name="Murphy C."/>
            <person name="Caffrey P."/>
        </authorList>
    </citation>
    <scope>NUCLEOTIDE SEQUENCE [LARGE SCALE GENOMIC DNA]</scope>
    <source>
        <strain evidence="3">ATCC 14899</strain>
    </source>
</reference>
<dbReference type="EMBL" id="CP023747">
    <property type="protein sequence ID" value="QEV37672.1"/>
    <property type="molecule type" value="Genomic_DNA"/>
</dbReference>
<organism evidence="1 3">
    <name type="scientific">Streptomyces nodosus</name>
    <dbReference type="NCBI Taxonomy" id="40318"/>
    <lineage>
        <taxon>Bacteria</taxon>
        <taxon>Bacillati</taxon>
        <taxon>Actinomycetota</taxon>
        <taxon>Actinomycetes</taxon>
        <taxon>Kitasatosporales</taxon>
        <taxon>Streptomycetaceae</taxon>
        <taxon>Streptomyces</taxon>
    </lineage>
</organism>
<reference evidence="2 4" key="3">
    <citation type="submission" date="2017-09" db="EMBL/GenBank/DDBJ databases">
        <title>Streptomyces genome completion.</title>
        <authorList>
            <person name="Lee N."/>
            <person name="Cho B.-K."/>
        </authorList>
    </citation>
    <scope>NUCLEOTIDE SEQUENCE [LARGE SCALE GENOMIC DNA]</scope>
    <source>
        <strain evidence="2 4">ATCC 14899</strain>
    </source>
</reference>
<dbReference type="AlphaFoldDB" id="A0A0B5D7G5"/>
<dbReference type="Proteomes" id="UP000031526">
    <property type="component" value="Chromosome"/>
</dbReference>
<dbReference type="OrthoDB" id="4313158at2"/>
<dbReference type="Proteomes" id="UP000325763">
    <property type="component" value="Chromosome"/>
</dbReference>
<dbReference type="HOGENOM" id="CLU_146757_0_0_11"/>
<proteinExistence type="predicted"/>
<dbReference type="KEGG" id="snq:CP978_03170"/>
<protein>
    <recommendedName>
        <fullName evidence="5">PE domain-containing protein</fullName>
    </recommendedName>
</protein>
<name>A0A0B5D7G5_9ACTN</name>
<evidence type="ECO:0000313" key="4">
    <source>
        <dbReference type="Proteomes" id="UP000325763"/>
    </source>
</evidence>
<evidence type="ECO:0000313" key="2">
    <source>
        <dbReference type="EMBL" id="QEV37672.1"/>
    </source>
</evidence>
<evidence type="ECO:0008006" key="5">
    <source>
        <dbReference type="Google" id="ProtNLM"/>
    </source>
</evidence>
<dbReference type="STRING" id="40318.SNOD_02770"/>
<accession>A0A0B5D7G5</accession>
<dbReference type="EMBL" id="CP009313">
    <property type="protein sequence ID" value="AJE39079.1"/>
    <property type="molecule type" value="Genomic_DNA"/>
</dbReference>